<evidence type="ECO:0000256" key="5">
    <source>
        <dbReference type="SAM" id="MobiDB-lite"/>
    </source>
</evidence>
<name>A0A4P6UHN3_9BURK</name>
<evidence type="ECO:0000256" key="4">
    <source>
        <dbReference type="PROSITE-ProRule" id="PRU00335"/>
    </source>
</evidence>
<dbReference type="KEGG" id="hgr:DW355_01220"/>
<dbReference type="EMBL" id="CP031395">
    <property type="protein sequence ID" value="QBK03570.1"/>
    <property type="molecule type" value="Genomic_DNA"/>
</dbReference>
<dbReference type="OrthoDB" id="9816320at2"/>
<dbReference type="PROSITE" id="PS50977">
    <property type="entry name" value="HTH_TETR_2"/>
    <property type="match status" value="1"/>
</dbReference>
<dbReference type="Pfam" id="PF00440">
    <property type="entry name" value="TetR_N"/>
    <property type="match status" value="1"/>
</dbReference>
<feature type="domain" description="HTH tetR-type" evidence="6">
    <location>
        <begin position="21"/>
        <end position="81"/>
    </location>
</feature>
<feature type="DNA-binding region" description="H-T-H motif" evidence="4">
    <location>
        <begin position="44"/>
        <end position="63"/>
    </location>
</feature>
<dbReference type="AlphaFoldDB" id="A0A4P6UHN3"/>
<dbReference type="InterPro" id="IPR041669">
    <property type="entry name" value="TetR_C_15"/>
</dbReference>
<dbReference type="PANTHER" id="PTHR30055">
    <property type="entry name" value="HTH-TYPE TRANSCRIPTIONAL REGULATOR RUTR"/>
    <property type="match status" value="1"/>
</dbReference>
<dbReference type="InterPro" id="IPR001647">
    <property type="entry name" value="HTH_TetR"/>
</dbReference>
<keyword evidence="3" id="KW-0804">Transcription</keyword>
<dbReference type="PANTHER" id="PTHR30055:SF234">
    <property type="entry name" value="HTH-TYPE TRANSCRIPTIONAL REGULATOR BETI"/>
    <property type="match status" value="1"/>
</dbReference>
<dbReference type="GO" id="GO:0000976">
    <property type="term" value="F:transcription cis-regulatory region binding"/>
    <property type="evidence" value="ECO:0007669"/>
    <property type="project" value="TreeGrafter"/>
</dbReference>
<proteinExistence type="predicted"/>
<dbReference type="Pfam" id="PF17918">
    <property type="entry name" value="TetR_C_15"/>
    <property type="match status" value="1"/>
</dbReference>
<evidence type="ECO:0000259" key="6">
    <source>
        <dbReference type="PROSITE" id="PS50977"/>
    </source>
</evidence>
<keyword evidence="2 4" id="KW-0238">DNA-binding</keyword>
<evidence type="ECO:0000256" key="1">
    <source>
        <dbReference type="ARBA" id="ARBA00023015"/>
    </source>
</evidence>
<dbReference type="InterPro" id="IPR009057">
    <property type="entry name" value="Homeodomain-like_sf"/>
</dbReference>
<organism evidence="7 8">
    <name type="scientific">Hylemonella gracilis</name>
    <dbReference type="NCBI Taxonomy" id="80880"/>
    <lineage>
        <taxon>Bacteria</taxon>
        <taxon>Pseudomonadati</taxon>
        <taxon>Pseudomonadota</taxon>
        <taxon>Betaproteobacteria</taxon>
        <taxon>Burkholderiales</taxon>
        <taxon>Comamonadaceae</taxon>
        <taxon>Hylemonella</taxon>
    </lineage>
</organism>
<evidence type="ECO:0000256" key="2">
    <source>
        <dbReference type="ARBA" id="ARBA00023125"/>
    </source>
</evidence>
<protein>
    <submittedName>
        <fullName evidence="7">TetR/AcrR family transcriptional regulator</fullName>
    </submittedName>
</protein>
<evidence type="ECO:0000313" key="7">
    <source>
        <dbReference type="EMBL" id="QBK03570.1"/>
    </source>
</evidence>
<dbReference type="PRINTS" id="PR00455">
    <property type="entry name" value="HTHTETR"/>
</dbReference>
<feature type="region of interest" description="Disordered" evidence="5">
    <location>
        <begin position="1"/>
        <end position="21"/>
    </location>
</feature>
<gene>
    <name evidence="7" type="ORF">DW355_01220</name>
</gene>
<reference evidence="7 8" key="1">
    <citation type="submission" date="2018-07" db="EMBL/GenBank/DDBJ databases">
        <title>Exploring interactions and the metabolic potential of the ultra-small soil bacteria Hylemonella gracilis.</title>
        <authorList>
            <person name="Tyc O."/>
            <person name="Kulkarni P."/>
            <person name="Gawehns F."/>
            <person name="Hundscheid M."/>
            <person name="Zweers H."/>
            <person name="Garbeva P."/>
        </authorList>
    </citation>
    <scope>NUCLEOTIDE SEQUENCE [LARGE SCALE GENOMIC DNA]</scope>
    <source>
        <strain evidence="7 8">NS1</strain>
    </source>
</reference>
<evidence type="ECO:0000313" key="8">
    <source>
        <dbReference type="Proteomes" id="UP000292939"/>
    </source>
</evidence>
<dbReference type="InterPro" id="IPR050109">
    <property type="entry name" value="HTH-type_TetR-like_transc_reg"/>
</dbReference>
<sequence length="210" mass="23054">MTNRPAPHVSPRKRPVQDRSKHTVQSILEATAQVLVAQGYEKTNTGAVAERAGVSIGTLYQYYPNKQSLVADLIGLHVAELVETVRIALTRSRSLPVDGMLRAVVKASIDAHRMNPALHKVIIEQVPREGKLADALGISQRLGEMLFDDLRQRHAGLDPQRVRLAAFVLETTIEALTHRAVIEGPDWLKTGQLQREALALLGPYLAVLGV</sequence>
<evidence type="ECO:0000256" key="3">
    <source>
        <dbReference type="ARBA" id="ARBA00023163"/>
    </source>
</evidence>
<dbReference type="GO" id="GO:0003700">
    <property type="term" value="F:DNA-binding transcription factor activity"/>
    <property type="evidence" value="ECO:0007669"/>
    <property type="project" value="TreeGrafter"/>
</dbReference>
<keyword evidence="1" id="KW-0805">Transcription regulation</keyword>
<dbReference type="SUPFAM" id="SSF46689">
    <property type="entry name" value="Homeodomain-like"/>
    <property type="match status" value="1"/>
</dbReference>
<accession>A0A4P6UHN3</accession>
<dbReference type="Gene3D" id="1.10.357.10">
    <property type="entry name" value="Tetracycline Repressor, domain 2"/>
    <property type="match status" value="1"/>
</dbReference>
<dbReference type="Proteomes" id="UP000292939">
    <property type="component" value="Chromosome"/>
</dbReference>